<protein>
    <submittedName>
        <fullName evidence="1">Uncharacterized protein</fullName>
    </submittedName>
</protein>
<dbReference type="AlphaFoldDB" id="A0A0G1BEU7"/>
<organism evidence="1 2">
    <name type="scientific">Candidatus Magasanikbacteria bacterium GW2011_GWE2_42_7</name>
    <dbReference type="NCBI Taxonomy" id="1619052"/>
    <lineage>
        <taxon>Bacteria</taxon>
        <taxon>Candidatus Magasanikiibacteriota</taxon>
    </lineage>
</organism>
<evidence type="ECO:0000313" key="1">
    <source>
        <dbReference type="EMBL" id="KKS71905.1"/>
    </source>
</evidence>
<gene>
    <name evidence="1" type="ORF">UV42_C0017G0009</name>
</gene>
<comment type="caution">
    <text evidence="1">The sequence shown here is derived from an EMBL/GenBank/DDBJ whole genome shotgun (WGS) entry which is preliminary data.</text>
</comment>
<reference evidence="1 2" key="1">
    <citation type="journal article" date="2015" name="Nature">
        <title>rRNA introns, odd ribosomes, and small enigmatic genomes across a large radiation of phyla.</title>
        <authorList>
            <person name="Brown C.T."/>
            <person name="Hug L.A."/>
            <person name="Thomas B.C."/>
            <person name="Sharon I."/>
            <person name="Castelle C.J."/>
            <person name="Singh A."/>
            <person name="Wilkins M.J."/>
            <person name="Williams K.H."/>
            <person name="Banfield J.F."/>
        </authorList>
    </citation>
    <scope>NUCLEOTIDE SEQUENCE [LARGE SCALE GENOMIC DNA]</scope>
</reference>
<sequence length="45" mass="5249">MKWVCKKKNHFRLIKKIDYTVYFFIVLPEGIEPPTAVPKTAVISV</sequence>
<dbReference type="EMBL" id="LCEK01000017">
    <property type="protein sequence ID" value="KKS71905.1"/>
    <property type="molecule type" value="Genomic_DNA"/>
</dbReference>
<dbReference type="Proteomes" id="UP000033867">
    <property type="component" value="Unassembled WGS sequence"/>
</dbReference>
<evidence type="ECO:0000313" key="2">
    <source>
        <dbReference type="Proteomes" id="UP000033867"/>
    </source>
</evidence>
<name>A0A0G1BEU7_9BACT</name>
<accession>A0A0G1BEU7</accession>
<proteinExistence type="predicted"/>